<reference evidence="1" key="1">
    <citation type="submission" date="2024-05" db="EMBL/GenBank/DDBJ databases">
        <title>Genome sequencing of novel strain.</title>
        <authorList>
            <person name="Ganbat D."/>
            <person name="Ganbat S."/>
            <person name="Lee S.-J."/>
        </authorList>
    </citation>
    <scope>NUCLEOTIDE SEQUENCE</scope>
    <source>
        <strain evidence="1">SMD15-11</strain>
    </source>
</reference>
<accession>A0AB39UU56</accession>
<gene>
    <name evidence="1" type="ORF">AAIA72_13925</name>
</gene>
<dbReference type="KEGG" id="tcd:AAIA72_13925"/>
<dbReference type="EMBL" id="CP154858">
    <property type="protein sequence ID" value="XDT71889.1"/>
    <property type="molecule type" value="Genomic_DNA"/>
</dbReference>
<sequence length="53" mass="5802">MAGDANHGVRPQYLTRLVCVHVLLPQMNPGGSCLSGRADIIVDQQRDAMPDRQ</sequence>
<proteinExistence type="predicted"/>
<protein>
    <submittedName>
        <fullName evidence="1">Uncharacterized protein</fullName>
    </submittedName>
</protein>
<evidence type="ECO:0000313" key="1">
    <source>
        <dbReference type="EMBL" id="XDT71889.1"/>
    </source>
</evidence>
<dbReference type="AlphaFoldDB" id="A0AB39UU56"/>
<name>A0AB39UU56_9GAMM</name>
<organism evidence="1">
    <name type="scientific">Thermohahella caldifontis</name>
    <dbReference type="NCBI Taxonomy" id="3142973"/>
    <lineage>
        <taxon>Bacteria</taxon>
        <taxon>Pseudomonadati</taxon>
        <taxon>Pseudomonadota</taxon>
        <taxon>Gammaproteobacteria</taxon>
        <taxon>Oceanospirillales</taxon>
        <taxon>Hahellaceae</taxon>
        <taxon>Thermohahella</taxon>
    </lineage>
</organism>